<dbReference type="SUPFAM" id="SSF63411">
    <property type="entry name" value="LuxS/MPP-like metallohydrolase"/>
    <property type="match status" value="4"/>
</dbReference>
<comment type="cofactor">
    <cofactor evidence="1">
        <name>Zn(2+)</name>
        <dbReference type="ChEBI" id="CHEBI:29105"/>
    </cofactor>
</comment>
<keyword evidence="6" id="KW-0862">Zinc</keyword>
<dbReference type="GO" id="GO:0043171">
    <property type="term" value="P:peptide catabolic process"/>
    <property type="evidence" value="ECO:0007669"/>
    <property type="project" value="TreeGrafter"/>
</dbReference>
<name>A0AA36IM19_9DINO</name>
<feature type="domain" description="Coenzyme PQQ synthesis protein F-like C-terminal lobe" evidence="12">
    <location>
        <begin position="806"/>
        <end position="903"/>
    </location>
</feature>
<dbReference type="InterPro" id="IPR050626">
    <property type="entry name" value="Peptidase_M16"/>
</dbReference>
<dbReference type="Pfam" id="PF16187">
    <property type="entry name" value="Peptidase_M16_M"/>
    <property type="match status" value="1"/>
</dbReference>
<feature type="domain" description="Peptidase M16 middle/third" evidence="11">
    <location>
        <begin position="390"/>
        <end position="692"/>
    </location>
</feature>
<evidence type="ECO:0000256" key="4">
    <source>
        <dbReference type="ARBA" id="ARBA00022723"/>
    </source>
</evidence>
<evidence type="ECO:0000259" key="9">
    <source>
        <dbReference type="Pfam" id="PF00675"/>
    </source>
</evidence>
<dbReference type="InterPro" id="IPR007863">
    <property type="entry name" value="Peptidase_M16_C"/>
</dbReference>
<dbReference type="InterPro" id="IPR054734">
    <property type="entry name" value="PqqF-like_C_4"/>
</dbReference>
<dbReference type="PANTHER" id="PTHR43690">
    <property type="entry name" value="NARDILYSIN"/>
    <property type="match status" value="1"/>
</dbReference>
<dbReference type="Proteomes" id="UP001178507">
    <property type="component" value="Unassembled WGS sequence"/>
</dbReference>
<dbReference type="GO" id="GO:0051603">
    <property type="term" value="P:proteolysis involved in protein catabolic process"/>
    <property type="evidence" value="ECO:0007669"/>
    <property type="project" value="TreeGrafter"/>
</dbReference>
<dbReference type="Pfam" id="PF00675">
    <property type="entry name" value="Peptidase_M16"/>
    <property type="match status" value="1"/>
</dbReference>
<protein>
    <recommendedName>
        <fullName evidence="15">Pitrilysin</fullName>
    </recommendedName>
</protein>
<keyword evidence="3" id="KW-0645">Protease</keyword>
<evidence type="ECO:0000256" key="3">
    <source>
        <dbReference type="ARBA" id="ARBA00022670"/>
    </source>
</evidence>
<reference evidence="13" key="1">
    <citation type="submission" date="2023-08" db="EMBL/GenBank/DDBJ databases">
        <authorList>
            <person name="Chen Y."/>
            <person name="Shah S."/>
            <person name="Dougan E. K."/>
            <person name="Thang M."/>
            <person name="Chan C."/>
        </authorList>
    </citation>
    <scope>NUCLEOTIDE SEQUENCE</scope>
</reference>
<evidence type="ECO:0000256" key="2">
    <source>
        <dbReference type="ARBA" id="ARBA00007261"/>
    </source>
</evidence>
<evidence type="ECO:0000313" key="13">
    <source>
        <dbReference type="EMBL" id="CAJ1389816.1"/>
    </source>
</evidence>
<dbReference type="PROSITE" id="PS00143">
    <property type="entry name" value="INSULINASE"/>
    <property type="match status" value="1"/>
</dbReference>
<evidence type="ECO:0000259" key="12">
    <source>
        <dbReference type="Pfam" id="PF22456"/>
    </source>
</evidence>
<comment type="caution">
    <text evidence="13">The sequence shown here is derived from an EMBL/GenBank/DDBJ whole genome shotgun (WGS) entry which is preliminary data.</text>
</comment>
<evidence type="ECO:0000256" key="6">
    <source>
        <dbReference type="ARBA" id="ARBA00022833"/>
    </source>
</evidence>
<proteinExistence type="inferred from homology"/>
<keyword evidence="14" id="KW-1185">Reference proteome</keyword>
<dbReference type="EMBL" id="CAUJNA010001946">
    <property type="protein sequence ID" value="CAJ1389816.1"/>
    <property type="molecule type" value="Genomic_DNA"/>
</dbReference>
<dbReference type="Gene3D" id="3.30.830.10">
    <property type="entry name" value="Metalloenzyme, LuxS/M16 peptidase-like"/>
    <property type="match status" value="4"/>
</dbReference>
<evidence type="ECO:0000256" key="7">
    <source>
        <dbReference type="ARBA" id="ARBA00023049"/>
    </source>
</evidence>
<dbReference type="GO" id="GO:0004222">
    <property type="term" value="F:metalloendopeptidase activity"/>
    <property type="evidence" value="ECO:0007669"/>
    <property type="project" value="InterPro"/>
</dbReference>
<keyword evidence="7" id="KW-0482">Metalloprotease</keyword>
<evidence type="ECO:0000259" key="11">
    <source>
        <dbReference type="Pfam" id="PF16187"/>
    </source>
</evidence>
<dbReference type="GO" id="GO:0005829">
    <property type="term" value="C:cytosol"/>
    <property type="evidence" value="ECO:0007669"/>
    <property type="project" value="TreeGrafter"/>
</dbReference>
<evidence type="ECO:0000256" key="8">
    <source>
        <dbReference type="RuleBase" id="RU004447"/>
    </source>
</evidence>
<feature type="domain" description="Peptidase M16 C-terminal" evidence="10">
    <location>
        <begin position="193"/>
        <end position="372"/>
    </location>
</feature>
<comment type="similarity">
    <text evidence="2 8">Belongs to the peptidase M16 family.</text>
</comment>
<gene>
    <name evidence="13" type="ORF">EVOR1521_LOCUS15358</name>
</gene>
<sequence length="1010" mass="113139">MRAEVFRGEVAKSPMDSRSYRALTLANGMKVLLASDPEAVTSAGALSVHAGFYSDPEDLPGLAHFCEHMLFLGTKEYPEENSFESFLDENSGNQNAFTAENATTYFFEVSPSALLESLKRFSSFFREPLFTPSATEREVGAIDSEFAKNRENDGFRLQQLLKSTAASNHPETHFGCGNRQTLLKKGPEELRRRLQDFFEAYDPSAMALCVVAKEPLAQLQSTVEKFFGPIPRRTTSAASVSPWAGVNPYPPRLSKRGVPLVLEAVPVSQARQILVEWAMAFESPEARQEFLLAKPQDYVAHILGHEGPNSIQSLLKGKGWVKGTTAGLSFDQDDFVIFRVSFDVSEEGLKQKDAIFGAVFSVVRRMQDRGLDAVPEYTFQECQSLAQLRWRFAEKRASQALCLDSVDLMQDGLPPSTYLSNRFLLFDPPKEGPSGGSLPRAVAKVLEQLTPERARYRVFAKDVNGRADRTEEWYGVKYAETEIPAADYRGWSVKDPEVLLPEWRYPGPNKFIPQDFSLAWPQIGKTGASEPPEMVRDDDRWRVFFKADRTFEVPKASVILQCWFPDPALETSQKRIDTAEGRMLARIWQLCLADRLSEEYYDARLAGLNANCAATVAGISISFGGYSDKLLLFMQEGLKKVRDFDGPTESEFARAMDTLQREQASFSVQQPFAIAAYYSRLATFLPETPIEDLRAALAKVTREQVINFSKVLRDKDQPFFGQALIHGNLSVDTAKGMLATLDLLPFRGALTKSPAGGLLRSRFVKLQPGQDLLQVKPDLNGEETNHALVSVFWTGDEVMDALHGQLLERVLKAPFYTSLRTRQQLGYIVQSQCDRIGNNSRVLLVVQSSVRDPNGLLDAVNDFLVEFRASLASLADSQLQPFKASFFEELLRPDQRLASETGRWFGEIAGFQYRWRRREEEAALIAKISAKDLLQFFDEKIAAGGLQRRCAYTGVFAASPGREKAMSTMKARSGMLVVEDPLKFSQAAPKWPIRDNELTLKVSQDWRGHS</sequence>
<dbReference type="FunFam" id="3.30.830.10:FF:000012">
    <property type="entry name" value="Protease 3"/>
    <property type="match status" value="1"/>
</dbReference>
<dbReference type="AlphaFoldDB" id="A0AA36IM19"/>
<evidence type="ECO:0008006" key="15">
    <source>
        <dbReference type="Google" id="ProtNLM"/>
    </source>
</evidence>
<dbReference type="InterPro" id="IPR011765">
    <property type="entry name" value="Pept_M16_N"/>
</dbReference>
<accession>A0AA36IM19</accession>
<dbReference type="PANTHER" id="PTHR43690:SF18">
    <property type="entry name" value="INSULIN-DEGRADING ENZYME-RELATED"/>
    <property type="match status" value="1"/>
</dbReference>
<dbReference type="InterPro" id="IPR001431">
    <property type="entry name" value="Pept_M16_Zn_BS"/>
</dbReference>
<keyword evidence="4" id="KW-0479">Metal-binding</keyword>
<keyword evidence="5" id="KW-0378">Hydrolase</keyword>
<evidence type="ECO:0000259" key="10">
    <source>
        <dbReference type="Pfam" id="PF05193"/>
    </source>
</evidence>
<evidence type="ECO:0000313" key="14">
    <source>
        <dbReference type="Proteomes" id="UP001178507"/>
    </source>
</evidence>
<dbReference type="InterPro" id="IPR011249">
    <property type="entry name" value="Metalloenz_LuxS/M16"/>
</dbReference>
<dbReference type="GO" id="GO:0046872">
    <property type="term" value="F:metal ion binding"/>
    <property type="evidence" value="ECO:0007669"/>
    <property type="project" value="UniProtKB-KW"/>
</dbReference>
<dbReference type="Pfam" id="PF05193">
    <property type="entry name" value="Peptidase_M16_C"/>
    <property type="match status" value="1"/>
</dbReference>
<evidence type="ECO:0000256" key="5">
    <source>
        <dbReference type="ARBA" id="ARBA00022801"/>
    </source>
</evidence>
<evidence type="ECO:0000256" key="1">
    <source>
        <dbReference type="ARBA" id="ARBA00001947"/>
    </source>
</evidence>
<dbReference type="Pfam" id="PF22456">
    <property type="entry name" value="PqqF-like_C_4"/>
    <property type="match status" value="1"/>
</dbReference>
<dbReference type="GO" id="GO:0005739">
    <property type="term" value="C:mitochondrion"/>
    <property type="evidence" value="ECO:0007669"/>
    <property type="project" value="TreeGrafter"/>
</dbReference>
<dbReference type="InterPro" id="IPR032632">
    <property type="entry name" value="Peptidase_M16_M"/>
</dbReference>
<feature type="domain" description="Peptidase M16 N-terminal" evidence="9">
    <location>
        <begin position="30"/>
        <end position="170"/>
    </location>
</feature>
<organism evidence="13 14">
    <name type="scientific">Effrenium voratum</name>
    <dbReference type="NCBI Taxonomy" id="2562239"/>
    <lineage>
        <taxon>Eukaryota</taxon>
        <taxon>Sar</taxon>
        <taxon>Alveolata</taxon>
        <taxon>Dinophyceae</taxon>
        <taxon>Suessiales</taxon>
        <taxon>Symbiodiniaceae</taxon>
        <taxon>Effrenium</taxon>
    </lineage>
</organism>